<protein>
    <submittedName>
        <fullName evidence="4">S-layer homology domain-containing protein</fullName>
    </submittedName>
</protein>
<dbReference type="AlphaFoldDB" id="A0A9X1Y1A2"/>
<dbReference type="Pfam" id="PF05345">
    <property type="entry name" value="He_PIG"/>
    <property type="match status" value="1"/>
</dbReference>
<proteinExistence type="predicted"/>
<reference evidence="4" key="1">
    <citation type="submission" date="2022-04" db="EMBL/GenBank/DDBJ databases">
        <authorList>
            <person name="Seo M.-J."/>
        </authorList>
    </citation>
    <scope>NUCLEOTIDE SEQUENCE</scope>
    <source>
        <strain evidence="4">MBLB2552</strain>
    </source>
</reference>
<dbReference type="Gene3D" id="2.160.20.110">
    <property type="match status" value="1"/>
</dbReference>
<sequence>MKRRITFMLAAILFAVQFTPWRITPAQADTPLPPPVVEGWVLVSTADQLAYIDQHQPDYVTSNIRLMNDIDISGFAWVPFGGNDNAAFSGTFDGRGHFITGVEIDSADWEDPKQYENVGFFGKVTGTVQQLRLGVQVSGGANTGGVTGLLTDGGKILYTQVTGSVATASVSENTHVTGGLVGATANSTISQSSSAASVMGGYASNIYTGGLVGSQGAGLIENSYATGAIGLQSSAGMYVYYSGGLVGFMIYGTIEESYAAGKVSGGPGGPGSIVAGVVGQLGSGAGILRSHFDSESTEQSVGIASESGGTAEAAGHSTAEMAQSETYAGWDFVNTWAIHPAVNGGYPYLRPAVLTEDLANARQESAYAHQLEAYDGAGGGLAWQATGLPEGLALGSTGKLEGTPRESGSFDVTVTVTDAGGASAAATLRLVVAEPPSPDLGMVTGIVYGTGDMPLPGVTVTVDAYGISDTTRADGSFTLPDLPVGMQTVKFLAAGYKARTANVNVTTGAGIDLGRVFLEPNDPPSPPAGSGGSESSGSSYVPVKPSPSSQPDKAKIKAGGQELLVSVTREKASDGRDVQRYILDGSELSALFSSGSDSTIEIDAPVPILKTDLPMQAIRDILRLQPDAVLEVTMNRAAYRLPLRLWEGKPGTVLTVTIAESAERDLSNFKSALTEYGYEGIADPVDFTLDVEGEVIADFEGTYVERAIRLDTEPDPANATVVWVDDEERLHFVPAVFRRDTLSAYAVFSAPHDSRYAVVRTHHAFTDLAGHWAEEDVNLLTNKLILEGKKGGEFDPDGSVTRAEFAAMLARSLGLAARPAWIAFRDVTSDAWYAGLVNAAVHAGLVNGYEDDTFRPNDPITREQMAVMLANAAQFAGGLPAAESEVPGRFSDASNLAHWAKDPMWGLLSAGLIQGVDETRLAPKAAATRAQSAVMLRRLLVYLNFIN</sequence>
<evidence type="ECO:0000256" key="2">
    <source>
        <dbReference type="SAM" id="SignalP"/>
    </source>
</evidence>
<accession>A0A9X1Y1A2</accession>
<evidence type="ECO:0000256" key="1">
    <source>
        <dbReference type="SAM" id="MobiDB-lite"/>
    </source>
</evidence>
<feature type="domain" description="SLH" evidence="3">
    <location>
        <begin position="760"/>
        <end position="819"/>
    </location>
</feature>
<dbReference type="SMART" id="SM00736">
    <property type="entry name" value="CADG"/>
    <property type="match status" value="1"/>
</dbReference>
<comment type="caution">
    <text evidence="4">The sequence shown here is derived from an EMBL/GenBank/DDBJ whole genome shotgun (WGS) entry which is preliminary data.</text>
</comment>
<dbReference type="InterPro" id="IPR011493">
    <property type="entry name" value="GLUG"/>
</dbReference>
<evidence type="ECO:0000259" key="3">
    <source>
        <dbReference type="PROSITE" id="PS51272"/>
    </source>
</evidence>
<dbReference type="Gene3D" id="2.60.40.1120">
    <property type="entry name" value="Carboxypeptidase-like, regulatory domain"/>
    <property type="match status" value="1"/>
</dbReference>
<evidence type="ECO:0000313" key="5">
    <source>
        <dbReference type="Proteomes" id="UP001139534"/>
    </source>
</evidence>
<dbReference type="SUPFAM" id="SSF49452">
    <property type="entry name" value="Starch-binding domain-like"/>
    <property type="match status" value="1"/>
</dbReference>
<dbReference type="InterPro" id="IPR006644">
    <property type="entry name" value="Cadg"/>
</dbReference>
<gene>
    <name evidence="4" type="ORF">M0651_20385</name>
</gene>
<dbReference type="EMBL" id="JALPRK010000025">
    <property type="protein sequence ID" value="MCK8489540.1"/>
    <property type="molecule type" value="Genomic_DNA"/>
</dbReference>
<dbReference type="GO" id="GO:0030246">
    <property type="term" value="F:carbohydrate binding"/>
    <property type="evidence" value="ECO:0007669"/>
    <property type="project" value="InterPro"/>
</dbReference>
<dbReference type="GO" id="GO:0016020">
    <property type="term" value="C:membrane"/>
    <property type="evidence" value="ECO:0007669"/>
    <property type="project" value="InterPro"/>
</dbReference>
<dbReference type="InterPro" id="IPR051465">
    <property type="entry name" value="Cell_Envelope_Struct_Comp"/>
</dbReference>
<dbReference type="InterPro" id="IPR001119">
    <property type="entry name" value="SLH_dom"/>
</dbReference>
<dbReference type="Pfam" id="PF07581">
    <property type="entry name" value="Glug"/>
    <property type="match status" value="1"/>
</dbReference>
<keyword evidence="5" id="KW-1185">Reference proteome</keyword>
<feature type="domain" description="SLH" evidence="3">
    <location>
        <begin position="820"/>
        <end position="883"/>
    </location>
</feature>
<dbReference type="GO" id="GO:0005509">
    <property type="term" value="F:calcium ion binding"/>
    <property type="evidence" value="ECO:0007669"/>
    <property type="project" value="InterPro"/>
</dbReference>
<evidence type="ECO:0000313" key="4">
    <source>
        <dbReference type="EMBL" id="MCK8489540.1"/>
    </source>
</evidence>
<dbReference type="Pfam" id="PF00395">
    <property type="entry name" value="SLH"/>
    <property type="match status" value="3"/>
</dbReference>
<dbReference type="RefSeq" id="WP_248553564.1">
    <property type="nucleotide sequence ID" value="NZ_JALPRK010000025.1"/>
</dbReference>
<feature type="domain" description="SLH" evidence="3">
    <location>
        <begin position="887"/>
        <end position="947"/>
    </location>
</feature>
<feature type="chain" id="PRO_5040869936" evidence="2">
    <location>
        <begin position="29"/>
        <end position="947"/>
    </location>
</feature>
<feature type="region of interest" description="Disordered" evidence="1">
    <location>
        <begin position="516"/>
        <end position="557"/>
    </location>
</feature>
<dbReference type="Pfam" id="PF13620">
    <property type="entry name" value="CarboxypepD_reg"/>
    <property type="match status" value="1"/>
</dbReference>
<dbReference type="PROSITE" id="PS51272">
    <property type="entry name" value="SLH"/>
    <property type="match status" value="3"/>
</dbReference>
<organism evidence="4 5">
    <name type="scientific">Paenibacillus mellifer</name>
    <dbReference type="NCBI Taxonomy" id="2937794"/>
    <lineage>
        <taxon>Bacteria</taxon>
        <taxon>Bacillati</taxon>
        <taxon>Bacillota</taxon>
        <taxon>Bacilli</taxon>
        <taxon>Bacillales</taxon>
        <taxon>Paenibacillaceae</taxon>
        <taxon>Paenibacillus</taxon>
    </lineage>
</organism>
<dbReference type="InterPro" id="IPR013784">
    <property type="entry name" value="Carb-bd-like_fold"/>
</dbReference>
<dbReference type="PANTHER" id="PTHR43308:SF5">
    <property type="entry name" value="S-LAYER PROTEIN _ PEPTIDOGLYCAN ENDO-BETA-N-ACETYLGLUCOSAMINIDASE"/>
    <property type="match status" value="1"/>
</dbReference>
<feature type="compositionally biased region" description="Low complexity" evidence="1">
    <location>
        <begin position="535"/>
        <end position="551"/>
    </location>
</feature>
<dbReference type="Proteomes" id="UP001139534">
    <property type="component" value="Unassembled WGS sequence"/>
</dbReference>
<keyword evidence="2" id="KW-0732">Signal</keyword>
<dbReference type="Gene3D" id="2.60.40.10">
    <property type="entry name" value="Immunoglobulins"/>
    <property type="match status" value="1"/>
</dbReference>
<dbReference type="SUPFAM" id="SSF49313">
    <property type="entry name" value="Cadherin-like"/>
    <property type="match status" value="1"/>
</dbReference>
<name>A0A9X1Y1A2_9BACL</name>
<dbReference type="InterPro" id="IPR013783">
    <property type="entry name" value="Ig-like_fold"/>
</dbReference>
<dbReference type="InterPro" id="IPR015919">
    <property type="entry name" value="Cadherin-like_sf"/>
</dbReference>
<feature type="signal peptide" evidence="2">
    <location>
        <begin position="1"/>
        <end position="28"/>
    </location>
</feature>
<dbReference type="PANTHER" id="PTHR43308">
    <property type="entry name" value="OUTER MEMBRANE PROTEIN ALPHA-RELATED"/>
    <property type="match status" value="1"/>
</dbReference>